<sequence>MPVDVFTAGSVLNSASLIVVTVKVSVCPDSFGAPLSMLVAQPVSVRVISWPLSSWFGTFV</sequence>
<accession>A0A6J4TNE6</accession>
<dbReference type="AlphaFoldDB" id="A0A6J4TNE6"/>
<dbReference type="EMBL" id="CADCVT010000375">
    <property type="protein sequence ID" value="CAA9528109.1"/>
    <property type="molecule type" value="Genomic_DNA"/>
</dbReference>
<proteinExistence type="predicted"/>
<reference evidence="1" key="1">
    <citation type="submission" date="2020-02" db="EMBL/GenBank/DDBJ databases">
        <authorList>
            <person name="Meier V. D."/>
        </authorList>
    </citation>
    <scope>NUCLEOTIDE SEQUENCE</scope>
    <source>
        <strain evidence="1">AVDCRST_MAG85</strain>
    </source>
</reference>
<protein>
    <submittedName>
        <fullName evidence="1">Uncharacterized protein</fullName>
    </submittedName>
</protein>
<organism evidence="1">
    <name type="scientific">uncultured Solirubrobacteraceae bacterium</name>
    <dbReference type="NCBI Taxonomy" id="1162706"/>
    <lineage>
        <taxon>Bacteria</taxon>
        <taxon>Bacillati</taxon>
        <taxon>Actinomycetota</taxon>
        <taxon>Thermoleophilia</taxon>
        <taxon>Solirubrobacterales</taxon>
        <taxon>Solirubrobacteraceae</taxon>
        <taxon>environmental samples</taxon>
    </lineage>
</organism>
<name>A0A6J4TNE6_9ACTN</name>
<gene>
    <name evidence="1" type="ORF">AVDCRST_MAG85-3424</name>
</gene>
<evidence type="ECO:0000313" key="1">
    <source>
        <dbReference type="EMBL" id="CAA9528109.1"/>
    </source>
</evidence>